<dbReference type="OrthoDB" id="5275057at2759"/>
<gene>
    <name evidence="1" type="ORF">OBBRIDRAFT_795084</name>
</gene>
<name>A0A8E2DK86_9APHY</name>
<proteinExistence type="predicted"/>
<organism evidence="1 2">
    <name type="scientific">Obba rivulosa</name>
    <dbReference type="NCBI Taxonomy" id="1052685"/>
    <lineage>
        <taxon>Eukaryota</taxon>
        <taxon>Fungi</taxon>
        <taxon>Dikarya</taxon>
        <taxon>Basidiomycota</taxon>
        <taxon>Agaricomycotina</taxon>
        <taxon>Agaricomycetes</taxon>
        <taxon>Polyporales</taxon>
        <taxon>Gelatoporiaceae</taxon>
        <taxon>Obba</taxon>
    </lineage>
</organism>
<evidence type="ECO:0000313" key="2">
    <source>
        <dbReference type="Proteomes" id="UP000250043"/>
    </source>
</evidence>
<dbReference type="Proteomes" id="UP000250043">
    <property type="component" value="Unassembled WGS sequence"/>
</dbReference>
<reference evidence="1 2" key="1">
    <citation type="submission" date="2016-07" db="EMBL/GenBank/DDBJ databases">
        <title>Draft genome of the white-rot fungus Obba rivulosa 3A-2.</title>
        <authorList>
            <consortium name="DOE Joint Genome Institute"/>
            <person name="Miettinen O."/>
            <person name="Riley R."/>
            <person name="Acob R."/>
            <person name="Barry K."/>
            <person name="Cullen D."/>
            <person name="De Vries R."/>
            <person name="Hainaut M."/>
            <person name="Hatakka A."/>
            <person name="Henrissat B."/>
            <person name="Hilden K."/>
            <person name="Kuo R."/>
            <person name="Labutti K."/>
            <person name="Lipzen A."/>
            <person name="Makela M.R."/>
            <person name="Sandor L."/>
            <person name="Spatafora J.W."/>
            <person name="Grigoriev I.V."/>
            <person name="Hibbett D.S."/>
        </authorList>
    </citation>
    <scope>NUCLEOTIDE SEQUENCE [LARGE SCALE GENOMIC DNA]</scope>
    <source>
        <strain evidence="1 2">3A-2</strain>
    </source>
</reference>
<accession>A0A8E2DK86</accession>
<dbReference type="EMBL" id="KV722448">
    <property type="protein sequence ID" value="OCH88614.1"/>
    <property type="molecule type" value="Genomic_DNA"/>
</dbReference>
<dbReference type="AlphaFoldDB" id="A0A8E2DK86"/>
<evidence type="ECO:0000313" key="1">
    <source>
        <dbReference type="EMBL" id="OCH88614.1"/>
    </source>
</evidence>
<sequence>MSEPLLEKNPFNAKLQQAEFKAYCRYWELEARGSSEPPPKIGVTKQVAARILGYMLIYALSRKGRIAIAEDISDCETNDRLCELGSMFKDFILLRRFNDI</sequence>
<keyword evidence="2" id="KW-1185">Reference proteome</keyword>
<protein>
    <submittedName>
        <fullName evidence="1">Uncharacterized protein</fullName>
    </submittedName>
</protein>